<dbReference type="OrthoDB" id="3798432at2759"/>
<dbReference type="Proteomes" id="UP000651452">
    <property type="component" value="Unassembled WGS sequence"/>
</dbReference>
<dbReference type="AlphaFoldDB" id="A0A8H7MHH0"/>
<keyword evidence="1" id="KW-0175">Coiled coil</keyword>
<comment type="caution">
    <text evidence="3">The sequence shown here is derived from an EMBL/GenBank/DDBJ whole genome shotgun (WGS) entry which is preliminary data.</text>
</comment>
<protein>
    <recommendedName>
        <fullName evidence="2">DUF6590 domain-containing protein</fullName>
    </recommendedName>
</protein>
<reference evidence="3" key="2">
    <citation type="submission" date="2020-09" db="EMBL/GenBank/DDBJ databases">
        <title>Reference genome assembly for Australian Ascochyta lentis isolate Al4.</title>
        <authorList>
            <person name="Lee R.C."/>
            <person name="Farfan-Caceres L.M."/>
            <person name="Debler J.W."/>
            <person name="Williams A.H."/>
            <person name="Henares B.M."/>
        </authorList>
    </citation>
    <scope>NUCLEOTIDE SEQUENCE</scope>
    <source>
        <strain evidence="3">Al4</strain>
    </source>
</reference>
<evidence type="ECO:0000313" key="4">
    <source>
        <dbReference type="Proteomes" id="UP000651452"/>
    </source>
</evidence>
<feature type="domain" description="DUF6590" evidence="2">
    <location>
        <begin position="650"/>
        <end position="784"/>
    </location>
</feature>
<dbReference type="InterPro" id="IPR046497">
    <property type="entry name" value="DUF6590"/>
</dbReference>
<evidence type="ECO:0000256" key="1">
    <source>
        <dbReference type="SAM" id="Coils"/>
    </source>
</evidence>
<organism evidence="3 4">
    <name type="scientific">Ascochyta lentis</name>
    <dbReference type="NCBI Taxonomy" id="205686"/>
    <lineage>
        <taxon>Eukaryota</taxon>
        <taxon>Fungi</taxon>
        <taxon>Dikarya</taxon>
        <taxon>Ascomycota</taxon>
        <taxon>Pezizomycotina</taxon>
        <taxon>Dothideomycetes</taxon>
        <taxon>Pleosporomycetidae</taxon>
        <taxon>Pleosporales</taxon>
        <taxon>Pleosporineae</taxon>
        <taxon>Didymellaceae</taxon>
        <taxon>Ascochyta</taxon>
    </lineage>
</organism>
<keyword evidence="4" id="KW-1185">Reference proteome</keyword>
<feature type="coiled-coil region" evidence="1">
    <location>
        <begin position="28"/>
        <end position="55"/>
    </location>
</feature>
<evidence type="ECO:0000259" key="2">
    <source>
        <dbReference type="Pfam" id="PF20233"/>
    </source>
</evidence>
<dbReference type="Pfam" id="PF20233">
    <property type="entry name" value="DUF6590"/>
    <property type="match status" value="1"/>
</dbReference>
<accession>A0A8H7MHH0</accession>
<gene>
    <name evidence="3" type="ORF">EKO04_005266</name>
</gene>
<reference evidence="3" key="1">
    <citation type="submission" date="2018-12" db="EMBL/GenBank/DDBJ databases">
        <authorList>
            <person name="Syme R.A."/>
            <person name="Farfan-Caceres L."/>
            <person name="Lichtenzveig J."/>
        </authorList>
    </citation>
    <scope>NUCLEOTIDE SEQUENCE</scope>
    <source>
        <strain evidence="3">Al4</strain>
    </source>
</reference>
<name>A0A8H7MHH0_9PLEO</name>
<evidence type="ECO:0000313" key="3">
    <source>
        <dbReference type="EMBL" id="KAF9696519.1"/>
    </source>
</evidence>
<sequence>MTACDSVLNALADDMANIQTSLNSGPNARQLQSRLEELARRQEELQESREEALINREVLSESRQHMREQRARTAEVEVALMNAFRQHYNQISQSIPKELTLAYRAVDEQRNKLGCLEDEYLQAEEEQGALEWNLTDLETELYQYRLRNIFTESDLEEHSFSAPEDHIAAPKPPEPMSPSTAIQYQMATTELEGLAHRYMKLRQQISDRLISATNLSVEDVDLTDLGSTEFVQSFLELLDKITNAKVRIQHLKAIMIQHGSAPRASPCSFSEPTFRSKDIIGLETVPRARSDGSISELEDSTFIVHHIRDWLVECLRENAVQRVQYLSTLHDALNYMELLLPDVTQWETLVRQHWISDETEHLAGSISVVRSAVERHDQSIQDNNSHNTLSRYRLDESSVTQHSPIMGLDNTALLYGLTSPLASWTECSVTDSLPPSIDLTKEKTVDVEMETGQRNDFDIATATHNVNYRQTPGLISSVSQVRTMDTRMERCDSAHDWNPARVSRTASPFMLSEVIDERTQLHMSEVTDPVQTKLEVIDASIMTPGLTYSDWTWSAELQRDFCYGFELDGTVIEVLWLENSVSDRMGEPAASDALPYPSQHTLQPVDQTNDFNHTAVPFEPLAYSWADFCLDNNNSYSTRFQYIAAEYQDEFYVKGRVFNMLLAQGRNISSEDVSDHLRTAKTSQHCLYEIRRFLVIRNKQTFSQCIGDYKSVRSGSMLDYGVLYTSKHPPKPLPRERLLKHPIRVQPSKGENLPEECRANFRKTYTIKHDHPVSDVGLVAGEQIYLLQLYCSASYK</sequence>
<dbReference type="EMBL" id="RZGK01000009">
    <property type="protein sequence ID" value="KAF9696519.1"/>
    <property type="molecule type" value="Genomic_DNA"/>
</dbReference>
<feature type="coiled-coil region" evidence="1">
    <location>
        <begin position="106"/>
        <end position="140"/>
    </location>
</feature>
<proteinExistence type="predicted"/>